<proteinExistence type="predicted"/>
<name>A0A328AHL8_9CAUL</name>
<protein>
    <submittedName>
        <fullName evidence="2">Uncharacterized protein</fullName>
    </submittedName>
</protein>
<comment type="caution">
    <text evidence="2">The sequence shown here is derived from an EMBL/GenBank/DDBJ whole genome shotgun (WGS) entry which is preliminary data.</text>
</comment>
<sequence length="67" mass="6939">MAIDPRVAFDEPLNVTVAEGVVVITGPDAAALALTPEAADTSAERLREAAQEARESGGEPPQPIDLK</sequence>
<dbReference type="AlphaFoldDB" id="A0A328AHL8"/>
<feature type="compositionally biased region" description="Basic and acidic residues" evidence="1">
    <location>
        <begin position="42"/>
        <end position="57"/>
    </location>
</feature>
<dbReference type="RefSeq" id="WP_111527792.1">
    <property type="nucleotide sequence ID" value="NZ_JBHRSG010000002.1"/>
</dbReference>
<dbReference type="EMBL" id="QFYQ01000001">
    <property type="protein sequence ID" value="RAK54041.1"/>
    <property type="molecule type" value="Genomic_DNA"/>
</dbReference>
<feature type="region of interest" description="Disordered" evidence="1">
    <location>
        <begin position="36"/>
        <end position="67"/>
    </location>
</feature>
<dbReference type="Proteomes" id="UP000249254">
    <property type="component" value="Unassembled WGS sequence"/>
</dbReference>
<evidence type="ECO:0000313" key="2">
    <source>
        <dbReference type="EMBL" id="RAK54041.1"/>
    </source>
</evidence>
<reference evidence="3" key="1">
    <citation type="submission" date="2018-05" db="EMBL/GenBank/DDBJ databases">
        <authorList>
            <person name="Li X."/>
        </authorList>
    </citation>
    <scope>NUCLEOTIDE SEQUENCE [LARGE SCALE GENOMIC DNA]</scope>
    <source>
        <strain evidence="3">LX32</strain>
    </source>
</reference>
<evidence type="ECO:0000313" key="3">
    <source>
        <dbReference type="Proteomes" id="UP000249254"/>
    </source>
</evidence>
<gene>
    <name evidence="2" type="ORF">DJ017_05645</name>
</gene>
<keyword evidence="3" id="KW-1185">Reference proteome</keyword>
<accession>A0A328AHL8</accession>
<evidence type="ECO:0000256" key="1">
    <source>
        <dbReference type="SAM" id="MobiDB-lite"/>
    </source>
</evidence>
<organism evidence="2 3">
    <name type="scientific">Phenylobacterium soli</name>
    <dbReference type="NCBI Taxonomy" id="2170551"/>
    <lineage>
        <taxon>Bacteria</taxon>
        <taxon>Pseudomonadati</taxon>
        <taxon>Pseudomonadota</taxon>
        <taxon>Alphaproteobacteria</taxon>
        <taxon>Caulobacterales</taxon>
        <taxon>Caulobacteraceae</taxon>
        <taxon>Phenylobacterium</taxon>
    </lineage>
</organism>